<proteinExistence type="predicted"/>
<dbReference type="EMBL" id="KK103625">
    <property type="protein sequence ID" value="KIY95226.1"/>
    <property type="molecule type" value="Genomic_DNA"/>
</dbReference>
<dbReference type="RefSeq" id="XP_013894246.1">
    <property type="nucleotide sequence ID" value="XM_014038792.1"/>
</dbReference>
<dbReference type="KEGG" id="mng:MNEG_12739"/>
<evidence type="ECO:0000313" key="2">
    <source>
        <dbReference type="EMBL" id="KIY95226.1"/>
    </source>
</evidence>
<accession>A0A0D2M190</accession>
<protein>
    <submittedName>
        <fullName evidence="2">Uncharacterized protein</fullName>
    </submittedName>
</protein>
<feature type="region of interest" description="Disordered" evidence="1">
    <location>
        <begin position="1"/>
        <end position="51"/>
    </location>
</feature>
<dbReference type="GeneID" id="25730131"/>
<feature type="non-terminal residue" evidence="2">
    <location>
        <position position="51"/>
    </location>
</feature>
<sequence length="51" mass="5309">MEHPAPSCADPLLPRGSQGNSFAWGAPSGLSTATTAEAEQDMAQARIRNNP</sequence>
<name>A0A0D2M190_9CHLO</name>
<reference evidence="2 3" key="1">
    <citation type="journal article" date="2013" name="BMC Genomics">
        <title>Reconstruction of the lipid metabolism for the microalga Monoraphidium neglectum from its genome sequence reveals characteristics suitable for biofuel production.</title>
        <authorList>
            <person name="Bogen C."/>
            <person name="Al-Dilaimi A."/>
            <person name="Albersmeier A."/>
            <person name="Wichmann J."/>
            <person name="Grundmann M."/>
            <person name="Rupp O."/>
            <person name="Lauersen K.J."/>
            <person name="Blifernez-Klassen O."/>
            <person name="Kalinowski J."/>
            <person name="Goesmann A."/>
            <person name="Mussgnug J.H."/>
            <person name="Kruse O."/>
        </authorList>
    </citation>
    <scope>NUCLEOTIDE SEQUENCE [LARGE SCALE GENOMIC DNA]</scope>
    <source>
        <strain evidence="2 3">SAG 48.87</strain>
    </source>
</reference>
<dbReference type="AlphaFoldDB" id="A0A0D2M190"/>
<dbReference type="Proteomes" id="UP000054498">
    <property type="component" value="Unassembled WGS sequence"/>
</dbReference>
<organism evidence="2 3">
    <name type="scientific">Monoraphidium neglectum</name>
    <dbReference type="NCBI Taxonomy" id="145388"/>
    <lineage>
        <taxon>Eukaryota</taxon>
        <taxon>Viridiplantae</taxon>
        <taxon>Chlorophyta</taxon>
        <taxon>core chlorophytes</taxon>
        <taxon>Chlorophyceae</taxon>
        <taxon>CS clade</taxon>
        <taxon>Sphaeropleales</taxon>
        <taxon>Selenastraceae</taxon>
        <taxon>Monoraphidium</taxon>
    </lineage>
</organism>
<keyword evidence="3" id="KW-1185">Reference proteome</keyword>
<gene>
    <name evidence="2" type="ORF">MNEG_12739</name>
</gene>
<evidence type="ECO:0000256" key="1">
    <source>
        <dbReference type="SAM" id="MobiDB-lite"/>
    </source>
</evidence>
<evidence type="ECO:0000313" key="3">
    <source>
        <dbReference type="Proteomes" id="UP000054498"/>
    </source>
</evidence>